<sequence length="512" mass="58569">MTNYREILRLGSQGISQRGISASCECSRNTVSNTLKRAEEQGISWPLPKGMSDGDLIECLFPERQVPSSRRLPDYDYVHKEMAKNGVTLSLVWNEYCETCRLSHEVPFMYTQFCKYYREYANVTKATMHIDRKPGELLEVDWAGKTATIIDRDTGEAMDAYVFVAALSSSQYAYVEAFLSMNQENWIAAHVNAYQFFGGVTRILVPDNLKTGVENTSWYTPIINKTYHDMAEHYGTAVIPARVRRPKDKATVEGTVGIISTWIIAELRRQKFFSLRELNEAIIPKLQDFNSKLFQKKPGSRLSVFEEEEQRALLPLPHAPYELATWKIATVQFNYHIAVGKMYYSCPYEYIKHKVDVRITRRVIEVFFNNHRVCSHPKLHGREGQYSAVVEHMPEEHKQYAAWNSEQFIFWAKSVGTNTSIAVQAILAAHKVEQQGYRSCMALLKLADKYAVNRLEAACERALSYTPNPSYKSIQTILKTGHDKVVKEDTVPNNTSANFGFTRGADYYGRNS</sequence>
<dbReference type="PROSITE" id="PS50994">
    <property type="entry name" value="INTEGRASE"/>
    <property type="match status" value="1"/>
</dbReference>
<dbReference type="Proteomes" id="UP000183954">
    <property type="component" value="Unassembled WGS sequence"/>
</dbReference>
<evidence type="ECO:0000313" key="5">
    <source>
        <dbReference type="Proteomes" id="UP000183954"/>
    </source>
</evidence>
<dbReference type="InterPro" id="IPR001584">
    <property type="entry name" value="Integrase_cat-core"/>
</dbReference>
<dbReference type="PANTHER" id="PTHR35004:SF8">
    <property type="entry name" value="TRANSPOSASE RV3428C-RELATED"/>
    <property type="match status" value="1"/>
</dbReference>
<evidence type="ECO:0000259" key="3">
    <source>
        <dbReference type="PROSITE" id="PS50994"/>
    </source>
</evidence>
<dbReference type="SUPFAM" id="SSF53098">
    <property type="entry name" value="Ribonuclease H-like"/>
    <property type="match status" value="1"/>
</dbReference>
<dbReference type="AlphaFoldDB" id="A0A1M5QGQ0"/>
<dbReference type="GO" id="GO:0015074">
    <property type="term" value="P:DNA integration"/>
    <property type="evidence" value="ECO:0007669"/>
    <property type="project" value="InterPro"/>
</dbReference>
<dbReference type="EMBL" id="FQXJ01000003">
    <property type="protein sequence ID" value="SHH13242.1"/>
    <property type="molecule type" value="Genomic_DNA"/>
</dbReference>
<dbReference type="InterPro" id="IPR012337">
    <property type="entry name" value="RNaseH-like_sf"/>
</dbReference>
<accession>A0A1M5QGQ0</accession>
<dbReference type="GO" id="GO:0003676">
    <property type="term" value="F:nucleic acid binding"/>
    <property type="evidence" value="ECO:0007669"/>
    <property type="project" value="InterPro"/>
</dbReference>
<feature type="domain" description="HTH IS408-type" evidence="2">
    <location>
        <begin position="4"/>
        <end position="82"/>
    </location>
</feature>
<dbReference type="Gene3D" id="3.30.420.10">
    <property type="entry name" value="Ribonuclease H-like superfamily/Ribonuclease H"/>
    <property type="match status" value="1"/>
</dbReference>
<dbReference type="RefSeq" id="WP_073027249.1">
    <property type="nucleotide sequence ID" value="NZ_FQXJ01000003.1"/>
</dbReference>
<dbReference type="OrthoDB" id="3193769at2"/>
<protein>
    <submittedName>
        <fullName evidence="4">Transposase</fullName>
    </submittedName>
</protein>
<dbReference type="PROSITE" id="PS50532">
    <property type="entry name" value="HTH_IS408"/>
    <property type="match status" value="1"/>
</dbReference>
<gene>
    <name evidence="4" type="ORF">SAMN02746098_00256</name>
</gene>
<dbReference type="NCBIfam" id="NF033546">
    <property type="entry name" value="transpos_IS21"/>
    <property type="match status" value="1"/>
</dbReference>
<dbReference type="STRING" id="1121420.SAMN02746098_00256"/>
<dbReference type="PANTHER" id="PTHR35004">
    <property type="entry name" value="TRANSPOSASE RV3428C-RELATED"/>
    <property type="match status" value="1"/>
</dbReference>
<evidence type="ECO:0000313" key="4">
    <source>
        <dbReference type="EMBL" id="SHH13242.1"/>
    </source>
</evidence>
<dbReference type="InterPro" id="IPR017895">
    <property type="entry name" value="HTH_IS408/IS1162_type"/>
</dbReference>
<organism evidence="4 5">
    <name type="scientific">Desulfosporosinus lacus DSM 15449</name>
    <dbReference type="NCBI Taxonomy" id="1121420"/>
    <lineage>
        <taxon>Bacteria</taxon>
        <taxon>Bacillati</taxon>
        <taxon>Bacillota</taxon>
        <taxon>Clostridia</taxon>
        <taxon>Eubacteriales</taxon>
        <taxon>Desulfitobacteriaceae</taxon>
        <taxon>Desulfosporosinus</taxon>
    </lineage>
</organism>
<dbReference type="InterPro" id="IPR054353">
    <property type="entry name" value="IstA-like_C"/>
</dbReference>
<feature type="domain" description="Integrase catalytic" evidence="3">
    <location>
        <begin position="130"/>
        <end position="312"/>
    </location>
</feature>
<evidence type="ECO:0000256" key="1">
    <source>
        <dbReference type="ARBA" id="ARBA00009277"/>
    </source>
</evidence>
<comment type="similarity">
    <text evidence="1">Belongs to the transposase IS21/IS408/IS1162 family.</text>
</comment>
<dbReference type="InterPro" id="IPR036397">
    <property type="entry name" value="RNaseH_sf"/>
</dbReference>
<proteinExistence type="inferred from homology"/>
<evidence type="ECO:0000259" key="2">
    <source>
        <dbReference type="PROSITE" id="PS50532"/>
    </source>
</evidence>
<dbReference type="Pfam" id="PF22483">
    <property type="entry name" value="Mu-transpos_C_2"/>
    <property type="match status" value="1"/>
</dbReference>
<keyword evidence="5" id="KW-1185">Reference proteome</keyword>
<reference evidence="5" key="1">
    <citation type="submission" date="2016-11" db="EMBL/GenBank/DDBJ databases">
        <authorList>
            <person name="Varghese N."/>
            <person name="Submissions S."/>
        </authorList>
    </citation>
    <scope>NUCLEOTIDE SEQUENCE [LARGE SCALE GENOMIC DNA]</scope>
    <source>
        <strain evidence="5">DSM 15449</strain>
    </source>
</reference>
<name>A0A1M5QGQ0_9FIRM</name>